<comment type="caution">
    <text evidence="1">The sequence shown here is derived from an EMBL/GenBank/DDBJ whole genome shotgun (WGS) entry which is preliminary data.</text>
</comment>
<evidence type="ECO:0000313" key="1">
    <source>
        <dbReference type="EMBL" id="MDA5193647.1"/>
    </source>
</evidence>
<dbReference type="Pfam" id="PF09912">
    <property type="entry name" value="DUF2141"/>
    <property type="match status" value="1"/>
</dbReference>
<dbReference type="RefSeq" id="WP_274943347.1">
    <property type="nucleotide sequence ID" value="NZ_JANWOI010000002.1"/>
</dbReference>
<evidence type="ECO:0000313" key="2">
    <source>
        <dbReference type="Proteomes" id="UP001141619"/>
    </source>
</evidence>
<dbReference type="EMBL" id="JANWOI010000002">
    <property type="protein sequence ID" value="MDA5193647.1"/>
    <property type="molecule type" value="Genomic_DNA"/>
</dbReference>
<reference evidence="1" key="1">
    <citation type="submission" date="2022-08" db="EMBL/GenBank/DDBJ databases">
        <authorList>
            <person name="Vandamme P."/>
            <person name="Hettiarachchi A."/>
            <person name="Peeters C."/>
            <person name="Cnockaert M."/>
            <person name="Carlier A."/>
        </authorList>
    </citation>
    <scope>NUCLEOTIDE SEQUENCE</scope>
    <source>
        <strain evidence="1">LMG 31809</strain>
    </source>
</reference>
<reference evidence="1" key="2">
    <citation type="journal article" date="2023" name="Syst. Appl. Microbiol.">
        <title>Govania unica gen. nov., sp. nov., a rare biosphere bacterium that represents a novel family in the class Alphaproteobacteria.</title>
        <authorList>
            <person name="Vandamme P."/>
            <person name="Peeters C."/>
            <person name="Hettiarachchi A."/>
            <person name="Cnockaert M."/>
            <person name="Carlier A."/>
        </authorList>
    </citation>
    <scope>NUCLEOTIDE SEQUENCE</scope>
    <source>
        <strain evidence="1">LMG 31809</strain>
    </source>
</reference>
<keyword evidence="2" id="KW-1185">Reference proteome</keyword>
<name>A0A9X3TXT0_9PROT</name>
<protein>
    <submittedName>
        <fullName evidence="1">DUF2141 domain-containing protein</fullName>
    </submittedName>
</protein>
<proteinExistence type="predicted"/>
<dbReference type="Proteomes" id="UP001141619">
    <property type="component" value="Unassembled WGS sequence"/>
</dbReference>
<accession>A0A9X3TXT0</accession>
<gene>
    <name evidence="1" type="ORF">NYP16_06720</name>
</gene>
<dbReference type="InterPro" id="IPR018673">
    <property type="entry name" value="DUF2141"/>
</dbReference>
<dbReference type="AlphaFoldDB" id="A0A9X3TXT0"/>
<organism evidence="1 2">
    <name type="scientific">Govanella unica</name>
    <dbReference type="NCBI Taxonomy" id="2975056"/>
    <lineage>
        <taxon>Bacteria</taxon>
        <taxon>Pseudomonadati</taxon>
        <taxon>Pseudomonadota</taxon>
        <taxon>Alphaproteobacteria</taxon>
        <taxon>Emcibacterales</taxon>
        <taxon>Govanellaceae</taxon>
        <taxon>Govanella</taxon>
    </lineage>
</organism>
<sequence>MMPTAAYATNVGHDSAQGLIGTSPDECQKLSGRPDLLVRATQLKNLKGTVRFVLYGDNPKDFLKKGKRLARVEIPAKEGAMVCISLPKPGNYAIAVLHDINANGKFNLASDGGGFSNNPKIMFSRPSYDETSFAVGDAGIMLDIRMRYLSGGK</sequence>